<proteinExistence type="predicted"/>
<evidence type="ECO:0000313" key="3">
    <source>
        <dbReference type="EMBL" id="ECZ3020305.1"/>
    </source>
</evidence>
<name>A0A5V3H8V0_SALER</name>
<sequence>MFFPALSPDSVDNRIAVFEQADSARRSRTTERSESVSEEAEKRLDVHFLLTHLCGISHPAWCTFHTMRPDAE</sequence>
<reference evidence="3" key="2">
    <citation type="submission" date="2019-09" db="EMBL/GenBank/DDBJ databases">
        <authorList>
            <consortium name="NARMS: The National Antimicrobial Resistance Monitoring System"/>
        </authorList>
    </citation>
    <scope>NUCLEOTIDE SEQUENCE</scope>
    <source>
        <strain evidence="3">FSIS11924708</strain>
    </source>
</reference>
<accession>A0A5V3H8V0</accession>
<reference evidence="2" key="1">
    <citation type="submission" date="2018-07" db="EMBL/GenBank/DDBJ databases">
        <authorList>
            <consortium name="PulseNet: The National Subtyping Network for Foodborne Disease Surveillance"/>
            <person name="Tarr C.L."/>
            <person name="Trees E."/>
            <person name="Katz L.S."/>
            <person name="Carleton-Romer H.A."/>
            <person name="Stroika S."/>
            <person name="Kucerova Z."/>
            <person name="Roache K.F."/>
            <person name="Sabol A.L."/>
            <person name="Besser J."/>
            <person name="Gerner-Smidt P."/>
        </authorList>
    </citation>
    <scope>NUCLEOTIDE SEQUENCE</scope>
    <source>
        <strain evidence="2">PNUSAS024396</strain>
        <strain evidence="1">PNUSAS051030</strain>
    </source>
</reference>
<dbReference type="EMBL" id="AAGGZK010000047">
    <property type="protein sequence ID" value="EBN8587946.1"/>
    <property type="molecule type" value="Genomic_DNA"/>
</dbReference>
<protein>
    <submittedName>
        <fullName evidence="2">Uncharacterized protein</fullName>
    </submittedName>
</protein>
<gene>
    <name evidence="2" type="ORF">CQU23_24135</name>
    <name evidence="1" type="ORF">D1278_24080</name>
    <name evidence="3" type="ORF">F7N14_24165</name>
</gene>
<evidence type="ECO:0000313" key="1">
    <source>
        <dbReference type="EMBL" id="EBN8587946.1"/>
    </source>
</evidence>
<dbReference type="EMBL" id="AALEZZ010000077">
    <property type="protein sequence ID" value="ECZ3020305.1"/>
    <property type="molecule type" value="Genomic_DNA"/>
</dbReference>
<evidence type="ECO:0000313" key="2">
    <source>
        <dbReference type="EMBL" id="EBT9016256.1"/>
    </source>
</evidence>
<dbReference type="EMBL" id="AAHAHB010000034">
    <property type="protein sequence ID" value="EBT9016256.1"/>
    <property type="molecule type" value="Genomic_DNA"/>
</dbReference>
<comment type="caution">
    <text evidence="2">The sequence shown here is derived from an EMBL/GenBank/DDBJ whole genome shotgun (WGS) entry which is preliminary data.</text>
</comment>
<dbReference type="AlphaFoldDB" id="A0A5V3H8V0"/>
<organism evidence="2">
    <name type="scientific">Salmonella enterica</name>
    <name type="common">Salmonella choleraesuis</name>
    <dbReference type="NCBI Taxonomy" id="28901"/>
    <lineage>
        <taxon>Bacteria</taxon>
        <taxon>Pseudomonadati</taxon>
        <taxon>Pseudomonadota</taxon>
        <taxon>Gammaproteobacteria</taxon>
        <taxon>Enterobacterales</taxon>
        <taxon>Enterobacteriaceae</taxon>
        <taxon>Salmonella</taxon>
    </lineage>
</organism>